<dbReference type="EMBL" id="BIFS01000001">
    <property type="protein sequence ID" value="GCE19661.1"/>
    <property type="molecule type" value="Genomic_DNA"/>
</dbReference>
<dbReference type="SUPFAM" id="SSF49879">
    <property type="entry name" value="SMAD/FHA domain"/>
    <property type="match status" value="1"/>
</dbReference>
<evidence type="ECO:0000313" key="4">
    <source>
        <dbReference type="Proteomes" id="UP000287188"/>
    </source>
</evidence>
<evidence type="ECO:0000259" key="2">
    <source>
        <dbReference type="PROSITE" id="PS50006"/>
    </source>
</evidence>
<dbReference type="PROSITE" id="PS50006">
    <property type="entry name" value="FHA_DOMAIN"/>
    <property type="match status" value="1"/>
</dbReference>
<dbReference type="PANTHER" id="PTHR23308">
    <property type="entry name" value="NUCLEAR INHIBITOR OF PROTEIN PHOSPHATASE-1"/>
    <property type="match status" value="1"/>
</dbReference>
<dbReference type="AlphaFoldDB" id="A0A402AKL5"/>
<feature type="compositionally biased region" description="Polar residues" evidence="1">
    <location>
        <begin position="171"/>
        <end position="201"/>
    </location>
</feature>
<gene>
    <name evidence="3" type="ORF">KDK_34610</name>
</gene>
<organism evidence="3 4">
    <name type="scientific">Dictyobacter kobayashii</name>
    <dbReference type="NCBI Taxonomy" id="2014872"/>
    <lineage>
        <taxon>Bacteria</taxon>
        <taxon>Bacillati</taxon>
        <taxon>Chloroflexota</taxon>
        <taxon>Ktedonobacteria</taxon>
        <taxon>Ktedonobacterales</taxon>
        <taxon>Dictyobacteraceae</taxon>
        <taxon>Dictyobacter</taxon>
    </lineage>
</organism>
<protein>
    <recommendedName>
        <fullName evidence="2">FHA domain-containing protein</fullName>
    </recommendedName>
</protein>
<feature type="region of interest" description="Disordered" evidence="1">
    <location>
        <begin position="268"/>
        <end position="292"/>
    </location>
</feature>
<feature type="domain" description="FHA" evidence="2">
    <location>
        <begin position="87"/>
        <end position="137"/>
    </location>
</feature>
<keyword evidence="4" id="KW-1185">Reference proteome</keyword>
<dbReference type="InterPro" id="IPR050923">
    <property type="entry name" value="Cell_Proc_Reg/RNA_Proc"/>
</dbReference>
<dbReference type="SMART" id="SM00240">
    <property type="entry name" value="FHA"/>
    <property type="match status" value="1"/>
</dbReference>
<dbReference type="Proteomes" id="UP000287188">
    <property type="component" value="Unassembled WGS sequence"/>
</dbReference>
<accession>A0A402AKL5</accession>
<comment type="caution">
    <text evidence="3">The sequence shown here is derived from an EMBL/GenBank/DDBJ whole genome shotgun (WGS) entry which is preliminary data.</text>
</comment>
<evidence type="ECO:0000313" key="3">
    <source>
        <dbReference type="EMBL" id="GCE19661.1"/>
    </source>
</evidence>
<sequence>MIGEATVAAPDDWSSQPSNPVPGSGASWAADPSAPTAAGPSAEPATVREPAGTAQATLDRIAEPGVFVLRSDNGDIIQEYPLDKNEIVIGRAPTSDILLSKDKLTSRRHATLRYENGQYMLHDEHSANGTFVNGQQLEEATPYPLQDGDHVGIGEHELLFRAHGTQNNELENQPTISVPQNSPANPDWTYRTSSDENGTISDNDDYGTSEMGAEPASYDAPVAEQTPAEPPATPAPEAEAPISQYEPVPAPAPVTEEPAPVTAAYEPEENAPAAPASVEKTPYVVPSSPTPVSDSHISFSRFSAITPPSLPDMSALMAALSSLDGQIMSLQEQFNATQDAMRNHDTEVAQTANQLRSGIRRVSDRMDGMIADVARSREALAWAELLQLMEDVMNNPRDIEYVTKLARKARELNKVFQIHQNVLNTMAECNSLLRSLIGEER</sequence>
<dbReference type="CDD" id="cd00060">
    <property type="entry name" value="FHA"/>
    <property type="match status" value="1"/>
</dbReference>
<evidence type="ECO:0000256" key="1">
    <source>
        <dbReference type="SAM" id="MobiDB-lite"/>
    </source>
</evidence>
<feature type="region of interest" description="Disordered" evidence="1">
    <location>
        <begin position="1"/>
        <end position="52"/>
    </location>
</feature>
<reference evidence="4" key="1">
    <citation type="submission" date="2018-12" db="EMBL/GenBank/DDBJ databases">
        <title>Tengunoibacter tsumagoiensis gen. nov., sp. nov., Dictyobacter kobayashii sp. nov., D. alpinus sp. nov., and D. joshuensis sp. nov. and description of Dictyobacteraceae fam. nov. within the order Ktedonobacterales isolated from Tengu-no-mugimeshi.</title>
        <authorList>
            <person name="Wang C.M."/>
            <person name="Zheng Y."/>
            <person name="Sakai Y."/>
            <person name="Toyoda A."/>
            <person name="Minakuchi Y."/>
            <person name="Abe K."/>
            <person name="Yokota A."/>
            <person name="Yabe S."/>
        </authorList>
    </citation>
    <scope>NUCLEOTIDE SEQUENCE [LARGE SCALE GENOMIC DNA]</scope>
    <source>
        <strain evidence="4">Uno11</strain>
    </source>
</reference>
<dbReference type="InterPro" id="IPR000253">
    <property type="entry name" value="FHA_dom"/>
</dbReference>
<dbReference type="InterPro" id="IPR008984">
    <property type="entry name" value="SMAD_FHA_dom_sf"/>
</dbReference>
<feature type="region of interest" description="Disordered" evidence="1">
    <location>
        <begin position="171"/>
        <end position="239"/>
    </location>
</feature>
<dbReference type="Gene3D" id="2.60.200.20">
    <property type="match status" value="1"/>
</dbReference>
<proteinExistence type="predicted"/>
<dbReference type="Pfam" id="PF00498">
    <property type="entry name" value="FHA"/>
    <property type="match status" value="1"/>
</dbReference>
<name>A0A402AKL5_9CHLR</name>